<comment type="caution">
    <text evidence="2">The sequence shown here is derived from an EMBL/GenBank/DDBJ whole genome shotgun (WGS) entry which is preliminary data.</text>
</comment>
<keyword evidence="3" id="KW-1185">Reference proteome</keyword>
<dbReference type="EMBL" id="LHXL01000077">
    <property type="protein sequence ID" value="KXA88825.1"/>
    <property type="molecule type" value="Genomic_DNA"/>
</dbReference>
<evidence type="ECO:0000313" key="2">
    <source>
        <dbReference type="EMBL" id="KXA88825.1"/>
    </source>
</evidence>
<name>A0A133U3R6_9EURY</name>
<organism evidence="2 3">
    <name type="scientific">candidate division MSBL1 archaeon SCGC-AAA259D14</name>
    <dbReference type="NCBI Taxonomy" id="1698261"/>
    <lineage>
        <taxon>Archaea</taxon>
        <taxon>Methanobacteriati</taxon>
        <taxon>Methanobacteriota</taxon>
        <taxon>candidate division MSBL1</taxon>
    </lineage>
</organism>
<feature type="compositionally biased region" description="Basic and acidic residues" evidence="1">
    <location>
        <begin position="1"/>
        <end position="16"/>
    </location>
</feature>
<feature type="compositionally biased region" description="Basic and acidic residues" evidence="1">
    <location>
        <begin position="25"/>
        <end position="40"/>
    </location>
</feature>
<accession>A0A133U3R6</accession>
<proteinExistence type="predicted"/>
<evidence type="ECO:0000256" key="1">
    <source>
        <dbReference type="SAM" id="MobiDB-lite"/>
    </source>
</evidence>
<dbReference type="Proteomes" id="UP000070589">
    <property type="component" value="Unassembled WGS sequence"/>
</dbReference>
<evidence type="ECO:0000313" key="3">
    <source>
        <dbReference type="Proteomes" id="UP000070589"/>
    </source>
</evidence>
<reference evidence="2 3" key="1">
    <citation type="journal article" date="2016" name="Sci. Rep.">
        <title>Metabolic traits of an uncultured archaeal lineage -MSBL1- from brine pools of the Red Sea.</title>
        <authorList>
            <person name="Mwirichia R."/>
            <person name="Alam I."/>
            <person name="Rashid M."/>
            <person name="Vinu M."/>
            <person name="Ba-Alawi W."/>
            <person name="Anthony Kamau A."/>
            <person name="Kamanda Ngugi D."/>
            <person name="Goker M."/>
            <person name="Klenk H.P."/>
            <person name="Bajic V."/>
            <person name="Stingl U."/>
        </authorList>
    </citation>
    <scope>NUCLEOTIDE SEQUENCE [LARGE SCALE GENOMIC DNA]</scope>
    <source>
        <strain evidence="2">SCGC-AAA259D14</strain>
    </source>
</reference>
<gene>
    <name evidence="2" type="ORF">AKJ62_04375</name>
</gene>
<sequence>MVNKTEKRTEEFFEHMKGKKNKPQNSEKTKENDWEKRAKEMKPKQRSFLLLPNDWKELDTLYAKFMQETGIQKKWKFYRAIIKAGISNWKDIIDFAKTGK</sequence>
<feature type="region of interest" description="Disordered" evidence="1">
    <location>
        <begin position="1"/>
        <end position="40"/>
    </location>
</feature>
<dbReference type="AlphaFoldDB" id="A0A133U3R6"/>
<protein>
    <submittedName>
        <fullName evidence="2">Uncharacterized protein</fullName>
    </submittedName>
</protein>